<accession>A0A399SSQ1</accession>
<organism evidence="1 2">
    <name type="scientific">Clavibacter michiganensis subsp. insidiosus</name>
    <dbReference type="NCBI Taxonomy" id="33014"/>
    <lineage>
        <taxon>Bacteria</taxon>
        <taxon>Bacillati</taxon>
        <taxon>Actinomycetota</taxon>
        <taxon>Actinomycetes</taxon>
        <taxon>Micrococcales</taxon>
        <taxon>Microbacteriaceae</taxon>
        <taxon>Clavibacter</taxon>
    </lineage>
</organism>
<gene>
    <name evidence="1" type="ORF">DZF93_00815</name>
</gene>
<dbReference type="AlphaFoldDB" id="A0A399SSQ1"/>
<proteinExistence type="predicted"/>
<feature type="non-terminal residue" evidence="1">
    <location>
        <position position="138"/>
    </location>
</feature>
<sequence>MSVTVPHDAVFAPARPHFGAAWELTRRLSPRDQVRSMVRDAYGRLDGNSYPRLHQLGAAAPSTPWAIRLADPAGRYRLLCFDFDGKDSTGVVPELMEQAQDQAAVLSRTLDELAIAHVLCRSSAGGGAAEHVRDRQLV</sequence>
<reference evidence="1 2" key="1">
    <citation type="submission" date="2018-08" db="EMBL/GenBank/DDBJ databases">
        <title>Genome Sequence of Clavibacter michiganensis Subspecies type strains, and the Atypical Peach-Colored Strains Isolated from Tomato.</title>
        <authorList>
            <person name="Osdaghi E."/>
            <person name="Portier P."/>
            <person name="Briand M."/>
            <person name="Jacques M.-A."/>
        </authorList>
    </citation>
    <scope>NUCLEOTIDE SEQUENCE [LARGE SCALE GENOMIC DNA]</scope>
    <source>
        <strain evidence="1 2">CFBP 6488</strain>
    </source>
</reference>
<dbReference type="EMBL" id="QWEA01000007">
    <property type="protein sequence ID" value="RIJ44987.1"/>
    <property type="molecule type" value="Genomic_DNA"/>
</dbReference>
<protein>
    <submittedName>
        <fullName evidence="1">Uncharacterized protein</fullName>
    </submittedName>
</protein>
<comment type="caution">
    <text evidence="1">The sequence shown here is derived from an EMBL/GenBank/DDBJ whole genome shotgun (WGS) entry which is preliminary data.</text>
</comment>
<evidence type="ECO:0000313" key="1">
    <source>
        <dbReference type="EMBL" id="RIJ44987.1"/>
    </source>
</evidence>
<name>A0A399SSQ1_9MICO</name>
<dbReference type="Proteomes" id="UP000266634">
    <property type="component" value="Unassembled WGS sequence"/>
</dbReference>
<evidence type="ECO:0000313" key="2">
    <source>
        <dbReference type="Proteomes" id="UP000266634"/>
    </source>
</evidence>